<dbReference type="HOGENOM" id="CLU_165467_0_0_5"/>
<organism evidence="2">
    <name type="scientific">Rhodopseudomonas palustris (strain BisB18)</name>
    <dbReference type="NCBI Taxonomy" id="316056"/>
    <lineage>
        <taxon>Bacteria</taxon>
        <taxon>Pseudomonadati</taxon>
        <taxon>Pseudomonadota</taxon>
        <taxon>Alphaproteobacteria</taxon>
        <taxon>Hyphomicrobiales</taxon>
        <taxon>Nitrobacteraceae</taxon>
        <taxon>Rhodopseudomonas</taxon>
    </lineage>
</organism>
<protein>
    <recommendedName>
        <fullName evidence="1">DUF2019 domain-containing protein</fullName>
    </recommendedName>
</protein>
<dbReference type="KEGG" id="rpc:RPC_1809"/>
<dbReference type="Gene3D" id="1.25.40.70">
    <property type="entry name" value="Phosphatidylinositol 3-kinase, accessory domain (PIK)"/>
    <property type="match status" value="1"/>
</dbReference>
<dbReference type="SUPFAM" id="SSF48371">
    <property type="entry name" value="ARM repeat"/>
    <property type="match status" value="1"/>
</dbReference>
<dbReference type="Pfam" id="PF09450">
    <property type="entry name" value="DUF2019"/>
    <property type="match status" value="1"/>
</dbReference>
<dbReference type="AlphaFoldDB" id="Q217R8"/>
<dbReference type="STRING" id="316056.RPC_1809"/>
<reference evidence="2" key="1">
    <citation type="submission" date="2006-03" db="EMBL/GenBank/DDBJ databases">
        <title>Complete sequence of Rhodopseudomonas palustris BisB18.</title>
        <authorList>
            <consortium name="US DOE Joint Genome Institute"/>
            <person name="Copeland A."/>
            <person name="Lucas S."/>
            <person name="Lapidus A."/>
            <person name="Barry K."/>
            <person name="Detter J.C."/>
            <person name="Glavina del Rio T."/>
            <person name="Hammon N."/>
            <person name="Israni S."/>
            <person name="Dalin E."/>
            <person name="Tice H."/>
            <person name="Pitluck S."/>
            <person name="Chain P."/>
            <person name="Malfatti S."/>
            <person name="Shin M."/>
            <person name="Vergez L."/>
            <person name="Schmutz J."/>
            <person name="Larimer F."/>
            <person name="Land M."/>
            <person name="Hauser L."/>
            <person name="Pelletier D.A."/>
            <person name="Kyrpides N."/>
            <person name="Anderson I."/>
            <person name="Oda Y."/>
            <person name="Harwood C.S."/>
            <person name="Richardson P."/>
        </authorList>
    </citation>
    <scope>NUCLEOTIDE SEQUENCE [LARGE SCALE GENOMIC DNA]</scope>
    <source>
        <strain evidence="2">BisB18</strain>
    </source>
</reference>
<dbReference type="InterPro" id="IPR042236">
    <property type="entry name" value="PI3K_accessory_sf"/>
</dbReference>
<dbReference type="eggNOG" id="ENOG5033ZRP">
    <property type="taxonomic scope" value="Bacteria"/>
</dbReference>
<dbReference type="InterPro" id="IPR016024">
    <property type="entry name" value="ARM-type_fold"/>
</dbReference>
<dbReference type="EMBL" id="CP000301">
    <property type="protein sequence ID" value="ABD87368.1"/>
    <property type="molecule type" value="Genomic_DNA"/>
</dbReference>
<accession>Q217R8</accession>
<evidence type="ECO:0000259" key="1">
    <source>
        <dbReference type="Pfam" id="PF09450"/>
    </source>
</evidence>
<name>Q217R8_RHOPB</name>
<sequence length="131" mass="14530">MTKGRGCPLPGEDLQQMSVEGLVKRLVEIGVAQDAALLGAEYAKFNRLFDRMQQVSAELKRRDGDQRRALLALYDHPNMQVRLKAAKHTLAVAPVEARQQLEAIAGSKWFPQAGDAGMSLWNLDRGVFKPT</sequence>
<gene>
    <name evidence="2" type="ordered locus">RPC_1809</name>
</gene>
<dbReference type="InterPro" id="IPR018568">
    <property type="entry name" value="DUF2019"/>
</dbReference>
<feature type="domain" description="DUF2019" evidence="1">
    <location>
        <begin position="21"/>
        <end position="124"/>
    </location>
</feature>
<proteinExistence type="predicted"/>
<evidence type="ECO:0000313" key="2">
    <source>
        <dbReference type="EMBL" id="ABD87368.1"/>
    </source>
</evidence>